<dbReference type="InterPro" id="IPR013098">
    <property type="entry name" value="Ig_I-set"/>
</dbReference>
<dbReference type="SMART" id="SM00409">
    <property type="entry name" value="IG"/>
    <property type="match status" value="2"/>
</dbReference>
<accession>A0AAV6FKG0</accession>
<dbReference type="InterPro" id="IPR013783">
    <property type="entry name" value="Ig-like_fold"/>
</dbReference>
<evidence type="ECO:0000256" key="4">
    <source>
        <dbReference type="SAM" id="SignalP"/>
    </source>
</evidence>
<dbReference type="InterPro" id="IPR015621">
    <property type="entry name" value="IL-1_rcpt_fam"/>
</dbReference>
<evidence type="ECO:0000256" key="2">
    <source>
        <dbReference type="ARBA" id="ARBA00023180"/>
    </source>
</evidence>
<keyword evidence="1" id="KW-1015">Disulfide bond</keyword>
<dbReference type="EMBL" id="JADWDJ010000023">
    <property type="protein sequence ID" value="KAG5262142.1"/>
    <property type="molecule type" value="Genomic_DNA"/>
</dbReference>
<protein>
    <recommendedName>
        <fullName evidence="5">Ig-like domain-containing protein</fullName>
    </recommendedName>
</protein>
<dbReference type="PANTHER" id="PTHR11890:SF26">
    <property type="entry name" value="INTERLEUKIN-1 RECEPTOR TYPE 1"/>
    <property type="match status" value="1"/>
</dbReference>
<dbReference type="InterPro" id="IPR036179">
    <property type="entry name" value="Ig-like_dom_sf"/>
</dbReference>
<name>A0AAV6FKG0_9TELE</name>
<evidence type="ECO:0000313" key="6">
    <source>
        <dbReference type="EMBL" id="KAG5262142.1"/>
    </source>
</evidence>
<dbReference type="SUPFAM" id="SSF48726">
    <property type="entry name" value="Immunoglobulin"/>
    <property type="match status" value="2"/>
</dbReference>
<feature type="domain" description="Ig-like" evidence="5">
    <location>
        <begin position="116"/>
        <end position="191"/>
    </location>
</feature>
<dbReference type="InterPro" id="IPR003599">
    <property type="entry name" value="Ig_sub"/>
</dbReference>
<evidence type="ECO:0000259" key="5">
    <source>
        <dbReference type="PROSITE" id="PS50835"/>
    </source>
</evidence>
<proteinExistence type="predicted"/>
<dbReference type="PANTHER" id="PTHR11890">
    <property type="entry name" value="INTERLEUKIN-1 RECEPTOR FAMILY MEMBER"/>
    <property type="match status" value="1"/>
</dbReference>
<evidence type="ECO:0000256" key="1">
    <source>
        <dbReference type="ARBA" id="ARBA00023157"/>
    </source>
</evidence>
<keyword evidence="2" id="KW-0325">Glycoprotein</keyword>
<reference evidence="6" key="1">
    <citation type="submission" date="2020-10" db="EMBL/GenBank/DDBJ databases">
        <title>Chromosome-scale genome assembly of the Allis shad, Alosa alosa.</title>
        <authorList>
            <person name="Margot Z."/>
            <person name="Christophe K."/>
            <person name="Cabau C."/>
            <person name="Louis A."/>
            <person name="Berthelot C."/>
            <person name="Parey E."/>
            <person name="Roest Crollius H."/>
            <person name="Montfort J."/>
            <person name="Robinson-Rechavi M."/>
            <person name="Bucao C."/>
            <person name="Bouchez O."/>
            <person name="Gislard M."/>
            <person name="Lluch J."/>
            <person name="Milhes M."/>
            <person name="Lampietro C."/>
            <person name="Lopez Roques C."/>
            <person name="Donnadieu C."/>
            <person name="Braasch I."/>
            <person name="Desvignes T."/>
            <person name="Postlethwait J."/>
            <person name="Bobe J."/>
            <person name="Guiguen Y."/>
        </authorList>
    </citation>
    <scope>NUCLEOTIDE SEQUENCE</scope>
    <source>
        <strain evidence="6">M-15738</strain>
        <tissue evidence="6">Blood</tissue>
    </source>
</reference>
<evidence type="ECO:0000313" key="7">
    <source>
        <dbReference type="Proteomes" id="UP000823561"/>
    </source>
</evidence>
<organism evidence="6 7">
    <name type="scientific">Alosa alosa</name>
    <name type="common">allis shad</name>
    <dbReference type="NCBI Taxonomy" id="278164"/>
    <lineage>
        <taxon>Eukaryota</taxon>
        <taxon>Metazoa</taxon>
        <taxon>Chordata</taxon>
        <taxon>Craniata</taxon>
        <taxon>Vertebrata</taxon>
        <taxon>Euteleostomi</taxon>
        <taxon>Actinopterygii</taxon>
        <taxon>Neopterygii</taxon>
        <taxon>Teleostei</taxon>
        <taxon>Clupei</taxon>
        <taxon>Clupeiformes</taxon>
        <taxon>Clupeoidei</taxon>
        <taxon>Clupeidae</taxon>
        <taxon>Alosa</taxon>
    </lineage>
</organism>
<keyword evidence="4" id="KW-0732">Signal</keyword>
<feature type="chain" id="PRO_5043619141" description="Ig-like domain-containing protein" evidence="4">
    <location>
        <begin position="20"/>
        <end position="321"/>
    </location>
</feature>
<evidence type="ECO:0000256" key="3">
    <source>
        <dbReference type="ARBA" id="ARBA00023319"/>
    </source>
</evidence>
<keyword evidence="7" id="KW-1185">Reference proteome</keyword>
<dbReference type="Proteomes" id="UP000823561">
    <property type="component" value="Chromosome 23"/>
</dbReference>
<dbReference type="PROSITE" id="PS51257">
    <property type="entry name" value="PROKAR_LIPOPROTEIN"/>
    <property type="match status" value="1"/>
</dbReference>
<dbReference type="Pfam" id="PF07679">
    <property type="entry name" value="I-set"/>
    <property type="match status" value="1"/>
</dbReference>
<dbReference type="InterPro" id="IPR007110">
    <property type="entry name" value="Ig-like_dom"/>
</dbReference>
<dbReference type="Gene3D" id="2.60.40.10">
    <property type="entry name" value="Immunoglobulins"/>
    <property type="match status" value="2"/>
</dbReference>
<feature type="domain" description="Ig-like" evidence="5">
    <location>
        <begin position="37"/>
        <end position="109"/>
    </location>
</feature>
<keyword evidence="3" id="KW-0393">Immunoglobulin domain</keyword>
<feature type="signal peptide" evidence="4">
    <location>
        <begin position="1"/>
        <end position="19"/>
    </location>
</feature>
<dbReference type="AlphaFoldDB" id="A0AAV6FKG0"/>
<comment type="caution">
    <text evidence="6">The sequence shown here is derived from an EMBL/GenBank/DDBJ whole genome shotgun (WGS) entry which is preliminary data.</text>
</comment>
<sequence>MRSATGFVGFLLLIASSSCNEFVMHEGQMVESVYGTEGQVSWLECEVDVEENNLTVIWARDNQTLDTSTSRIRVQGAMLWFLSAEKGDSGMYTCRESLQSPVASQVFLSVSSKPCPQPSLFETVQQGTNMTLLCRQDEISQIALVNHIRWLKDCKPIDSITLVNIMPGDAGNYTCVISLTYEGRSYLASQSTWLEVKNDPPLQTPKVTYPKEDTIYIFPDQPANLTCIASLGYDEEILALVFFKAASSSLQLSYWPSLLWFASHDAADAIPRLSKEKLTNMSAEANGSWYADTFTPMSFQRSLNPSNKGRGQRLENIIPYC</sequence>
<gene>
    <name evidence="6" type="ORF">AALO_G00292660</name>
</gene>
<dbReference type="PROSITE" id="PS50835">
    <property type="entry name" value="IG_LIKE"/>
    <property type="match status" value="2"/>
</dbReference>